<protein>
    <recommendedName>
        <fullName evidence="1">Anti-bacteriophage protein A/HamA C-terminal domain-containing protein</fullName>
    </recommendedName>
</protein>
<gene>
    <name evidence="2" type="ORF">KLA_10343</name>
</gene>
<accession>A0ABP3B758</accession>
<feature type="domain" description="Anti-bacteriophage protein A/HamA C-terminal" evidence="1">
    <location>
        <begin position="9"/>
        <end position="294"/>
    </location>
</feature>
<name>A0ABP3B758_9FLAO</name>
<dbReference type="InterPro" id="IPR014976">
    <property type="entry name" value="AbpA_HamA_C"/>
</dbReference>
<sequence length="295" mass="33956">MIETNVKNIFLDLFYHDIENLELAKSNKVNVFTLKVKNNAFAYDELVKLISNQLYHFALSRTEVQKLIDAKEYATLVSKAQDKLRRYSSNEGELGEILLYCLLESHLNAPKILTKLEIKTAKNDYVKGADGVHLLKVTETDYQLIFGESKLNSNLKTGIYEAFGSLSKLLSENKIEFEIGLVNSQLIKETANPELYEFLKNVIIPNARENKISTDYSFGIFLGYDVGITEEESNKSNSEFRTHIRQKIKQEVENLIDSINFQINKSEFTGYNFHLYIIPFSNLAEKRKEIIQQLT</sequence>
<organism evidence="2 3">
    <name type="scientific">Cellulophaga geojensis KL-A</name>
    <dbReference type="NCBI Taxonomy" id="1328323"/>
    <lineage>
        <taxon>Bacteria</taxon>
        <taxon>Pseudomonadati</taxon>
        <taxon>Bacteroidota</taxon>
        <taxon>Flavobacteriia</taxon>
        <taxon>Flavobacteriales</taxon>
        <taxon>Flavobacteriaceae</taxon>
        <taxon>Cellulophaga</taxon>
    </lineage>
</organism>
<evidence type="ECO:0000313" key="2">
    <source>
        <dbReference type="EMBL" id="EWH13316.1"/>
    </source>
</evidence>
<proteinExistence type="predicted"/>
<dbReference type="Pfam" id="PF08878">
    <property type="entry name" value="HamA"/>
    <property type="match status" value="1"/>
</dbReference>
<keyword evidence="3" id="KW-1185">Reference proteome</keyword>
<comment type="caution">
    <text evidence="2">The sequence shown here is derived from an EMBL/GenBank/DDBJ whole genome shotgun (WGS) entry which is preliminary data.</text>
</comment>
<reference evidence="2 3" key="1">
    <citation type="journal article" date="2014" name="Genome Announc.">
        <title>Draft Genome Sequence of the Carrageenan-Degrading Bacterium Cellulophaga sp. Strain KL-A, Isolated from Decaying Marine Algae.</title>
        <authorList>
            <person name="Shan D."/>
            <person name="Ying J."/>
            <person name="Li X."/>
            <person name="Gao Z."/>
            <person name="Wei G."/>
            <person name="Shao Z."/>
        </authorList>
    </citation>
    <scope>NUCLEOTIDE SEQUENCE [LARGE SCALE GENOMIC DNA]</scope>
    <source>
        <strain evidence="2 3">KL-A</strain>
    </source>
</reference>
<dbReference type="RefSeq" id="WP_034645635.1">
    <property type="nucleotide sequence ID" value="NZ_ARZX01000012.1"/>
</dbReference>
<evidence type="ECO:0000313" key="3">
    <source>
        <dbReference type="Proteomes" id="UP000019275"/>
    </source>
</evidence>
<dbReference type="EMBL" id="ARZX01000012">
    <property type="protein sequence ID" value="EWH13316.1"/>
    <property type="molecule type" value="Genomic_DNA"/>
</dbReference>
<dbReference type="Proteomes" id="UP000019275">
    <property type="component" value="Unassembled WGS sequence"/>
</dbReference>
<evidence type="ECO:0000259" key="1">
    <source>
        <dbReference type="Pfam" id="PF08878"/>
    </source>
</evidence>